<reference evidence="3" key="2">
    <citation type="journal article" date="2023" name="Infect Dis Poverty">
        <title>Chromosome-scale genome of the human blood fluke Schistosoma mekongi and its implications for public health.</title>
        <authorList>
            <person name="Zhou M."/>
            <person name="Xu L."/>
            <person name="Xu D."/>
            <person name="Chen W."/>
            <person name="Khan J."/>
            <person name="Hu Y."/>
            <person name="Huang H."/>
            <person name="Wei H."/>
            <person name="Zhang Y."/>
            <person name="Chusongsang P."/>
            <person name="Tanasarnprasert K."/>
            <person name="Hu X."/>
            <person name="Limpanont Y."/>
            <person name="Lv Z."/>
        </authorList>
    </citation>
    <scope>NUCLEOTIDE SEQUENCE</scope>
    <source>
        <strain evidence="3">LV_2022a</strain>
    </source>
</reference>
<feature type="transmembrane region" description="Helical" evidence="2">
    <location>
        <begin position="21"/>
        <end position="38"/>
    </location>
</feature>
<evidence type="ECO:0000313" key="3">
    <source>
        <dbReference type="EMBL" id="KAK4469006.1"/>
    </source>
</evidence>
<proteinExistence type="predicted"/>
<gene>
    <name evidence="3" type="ORF">MN116_000148</name>
</gene>
<dbReference type="AlphaFoldDB" id="A0AAE1Z7I7"/>
<sequence length="442" mass="50379">KNFILHLMLTLVTFHLRPMNFLFYWFMPLMLYYSTLFLDNSEAEDVYYNDSELMELNKHGSYRSRNNTNQSSLLFKDIGFSIGVHQMTIKSLIAFRFEGTVFMADTFEIGNSIRSFRIVGTNQPEGRMYIDTYDNVLVVNWLKLNYCKSHPNTYVNVRVLIFQDGIIQYHIGLVSGTTENCNMTIEIEDGIYNVSADENRIITKEKLIHRKFIPDSSVIRNKVFTFIPNSICLAQASKNICTTGLLRNVNCTWCSSCKICMQNTLPCNCFGQTEATTLGKNEEDDIDSLVQYQLFTPITKGYDEYNESNIVVHRVTESIQTTNDSNGSTKDYQSTNATSQNHDENNGISTVVHRVTELIQTTNDSNDSTKDYQSSKTKSQRHVVVHIKSTTDSQLRVAGSKRVYYILGIVLGSALIAAFIVGVIVRICYQSLIQLLITYDLN</sequence>
<feature type="region of interest" description="Disordered" evidence="1">
    <location>
        <begin position="320"/>
        <end position="345"/>
    </location>
</feature>
<evidence type="ECO:0000256" key="1">
    <source>
        <dbReference type="SAM" id="MobiDB-lite"/>
    </source>
</evidence>
<feature type="transmembrane region" description="Helical" evidence="2">
    <location>
        <begin position="403"/>
        <end position="429"/>
    </location>
</feature>
<evidence type="ECO:0000313" key="4">
    <source>
        <dbReference type="Proteomes" id="UP001292079"/>
    </source>
</evidence>
<dbReference type="EMBL" id="JALJAT010000005">
    <property type="protein sequence ID" value="KAK4469006.1"/>
    <property type="molecule type" value="Genomic_DNA"/>
</dbReference>
<evidence type="ECO:0000256" key="2">
    <source>
        <dbReference type="SAM" id="Phobius"/>
    </source>
</evidence>
<feature type="non-terminal residue" evidence="3">
    <location>
        <position position="442"/>
    </location>
</feature>
<keyword evidence="2" id="KW-0472">Membrane</keyword>
<keyword evidence="2" id="KW-0812">Transmembrane</keyword>
<comment type="caution">
    <text evidence="3">The sequence shown here is derived from an EMBL/GenBank/DDBJ whole genome shotgun (WGS) entry which is preliminary data.</text>
</comment>
<reference evidence="3" key="1">
    <citation type="submission" date="2022-04" db="EMBL/GenBank/DDBJ databases">
        <authorList>
            <person name="Xu L."/>
            <person name="Lv Z."/>
        </authorList>
    </citation>
    <scope>NUCLEOTIDE SEQUENCE</scope>
    <source>
        <strain evidence="3">LV_2022a</strain>
    </source>
</reference>
<organism evidence="3 4">
    <name type="scientific">Schistosoma mekongi</name>
    <name type="common">Parasitic worm</name>
    <dbReference type="NCBI Taxonomy" id="38744"/>
    <lineage>
        <taxon>Eukaryota</taxon>
        <taxon>Metazoa</taxon>
        <taxon>Spiralia</taxon>
        <taxon>Lophotrochozoa</taxon>
        <taxon>Platyhelminthes</taxon>
        <taxon>Trematoda</taxon>
        <taxon>Digenea</taxon>
        <taxon>Strigeidida</taxon>
        <taxon>Schistosomatoidea</taxon>
        <taxon>Schistosomatidae</taxon>
        <taxon>Schistosoma</taxon>
    </lineage>
</organism>
<name>A0AAE1Z7I7_SCHME</name>
<accession>A0AAE1Z7I7</accession>
<keyword evidence="4" id="KW-1185">Reference proteome</keyword>
<feature type="compositionally biased region" description="Polar residues" evidence="1">
    <location>
        <begin position="320"/>
        <end position="340"/>
    </location>
</feature>
<keyword evidence="2" id="KW-1133">Transmembrane helix</keyword>
<protein>
    <submittedName>
        <fullName evidence="3">Uncharacterized protein</fullName>
    </submittedName>
</protein>
<dbReference type="Proteomes" id="UP001292079">
    <property type="component" value="Unassembled WGS sequence"/>
</dbReference>